<dbReference type="InterPro" id="IPR011335">
    <property type="entry name" value="Restrct_endonuc-II-like"/>
</dbReference>
<dbReference type="EMBL" id="AP024718">
    <property type="protein sequence ID" value="BCX88457.1"/>
    <property type="molecule type" value="Genomic_DNA"/>
</dbReference>
<dbReference type="RefSeq" id="WP_286293573.1">
    <property type="nucleotide sequence ID" value="NZ_AP024718.1"/>
</dbReference>
<accession>A0AAU9C990</accession>
<reference evidence="3" key="1">
    <citation type="journal article" date="2024" name="Int. J. Syst. Evol. Microbiol.">
        <title>Methylomarinovum tepidoasis sp. nov., a moderately thermophilic methanotroph of the family Methylothermaceae isolated from a deep-sea hydrothermal field.</title>
        <authorList>
            <person name="Hirayama H."/>
            <person name="Takaki Y."/>
            <person name="Abe M."/>
            <person name="Miyazaki M."/>
            <person name="Uematsu K."/>
            <person name="Matsui Y."/>
            <person name="Takai K."/>
        </authorList>
    </citation>
    <scope>NUCLEOTIDE SEQUENCE [LARGE SCALE GENOMIC DNA]</scope>
    <source>
        <strain evidence="3">IN45</strain>
    </source>
</reference>
<dbReference type="KEGG" id="meiy:MIN45_P0826"/>
<dbReference type="InterPro" id="IPR012296">
    <property type="entry name" value="Nuclease_put_TT1808"/>
</dbReference>
<feature type="domain" description="Putative restriction endonuclease" evidence="1">
    <location>
        <begin position="14"/>
        <end position="162"/>
    </location>
</feature>
<dbReference type="Gene3D" id="3.90.1570.10">
    <property type="entry name" value="tt1808, chain A"/>
    <property type="match status" value="1"/>
</dbReference>
<evidence type="ECO:0000313" key="2">
    <source>
        <dbReference type="EMBL" id="BCX88457.1"/>
    </source>
</evidence>
<dbReference type="InterPro" id="IPR008538">
    <property type="entry name" value="Uma2"/>
</dbReference>
<dbReference type="PANTHER" id="PTHR36558:SF1">
    <property type="entry name" value="RESTRICTION ENDONUCLEASE DOMAIN-CONTAINING PROTEIN-RELATED"/>
    <property type="match status" value="1"/>
</dbReference>
<dbReference type="AlphaFoldDB" id="A0AAU9C990"/>
<dbReference type="Proteomes" id="UP001321450">
    <property type="component" value="Chromosome"/>
</dbReference>
<organism evidence="2 3">
    <name type="scientific">Methylomarinovum tepidoasis</name>
    <dbReference type="NCBI Taxonomy" id="2840183"/>
    <lineage>
        <taxon>Bacteria</taxon>
        <taxon>Pseudomonadati</taxon>
        <taxon>Pseudomonadota</taxon>
        <taxon>Gammaproteobacteria</taxon>
        <taxon>Methylococcales</taxon>
        <taxon>Methylothermaceae</taxon>
        <taxon>Methylomarinovum</taxon>
    </lineage>
</organism>
<evidence type="ECO:0000259" key="1">
    <source>
        <dbReference type="Pfam" id="PF05685"/>
    </source>
</evidence>
<gene>
    <name evidence="2" type="ORF">MIN45_P0826</name>
</gene>
<protein>
    <recommendedName>
        <fullName evidence="1">Putative restriction endonuclease domain-containing protein</fullName>
    </recommendedName>
</protein>
<name>A0AAU9C990_9GAMM</name>
<sequence length="176" mass="20354">MLKQKYLPHYTVTDYQKWEGDWELIAGIPYAMVPSPSFLHQRIAGRLFVQIETALETCPDCIAVYETDWIVSDDTVVRPDILVTCEPVSEDYLTRPPRLIVEVLSPATRSKDERLKRRLYAEQGVRFYLIVDPAERRLRVLELTGQDYQEHPPANAALTLDLAPCTVKIDLQRLWP</sequence>
<dbReference type="Pfam" id="PF05685">
    <property type="entry name" value="Uma2"/>
    <property type="match status" value="1"/>
</dbReference>
<dbReference type="PANTHER" id="PTHR36558">
    <property type="entry name" value="GLR1098 PROTEIN"/>
    <property type="match status" value="1"/>
</dbReference>
<evidence type="ECO:0000313" key="3">
    <source>
        <dbReference type="Proteomes" id="UP001321450"/>
    </source>
</evidence>
<dbReference type="CDD" id="cd06260">
    <property type="entry name" value="DUF820-like"/>
    <property type="match status" value="1"/>
</dbReference>
<dbReference type="SUPFAM" id="SSF52980">
    <property type="entry name" value="Restriction endonuclease-like"/>
    <property type="match status" value="1"/>
</dbReference>
<keyword evidence="3" id="KW-1185">Reference proteome</keyword>
<proteinExistence type="predicted"/>